<reference evidence="2" key="2">
    <citation type="submission" date="2020-11" db="EMBL/GenBank/DDBJ databases">
        <authorList>
            <person name="McCartney M.A."/>
            <person name="Auch B."/>
            <person name="Kono T."/>
            <person name="Mallez S."/>
            <person name="Becker A."/>
            <person name="Gohl D.M."/>
            <person name="Silverstein K.A.T."/>
            <person name="Koren S."/>
            <person name="Bechman K.B."/>
            <person name="Herman A."/>
            <person name="Abrahante J.E."/>
            <person name="Garbe J."/>
        </authorList>
    </citation>
    <scope>NUCLEOTIDE SEQUENCE</scope>
    <source>
        <strain evidence="2">Duluth1</strain>
        <tissue evidence="2">Whole animal</tissue>
    </source>
</reference>
<dbReference type="InterPro" id="IPR011333">
    <property type="entry name" value="SKP1/BTB/POZ_sf"/>
</dbReference>
<accession>A0A9D4K0N1</accession>
<evidence type="ECO:0000313" key="3">
    <source>
        <dbReference type="Proteomes" id="UP000828390"/>
    </source>
</evidence>
<evidence type="ECO:0000313" key="2">
    <source>
        <dbReference type="EMBL" id="KAH3830044.1"/>
    </source>
</evidence>
<dbReference type="AlphaFoldDB" id="A0A9D4K0N1"/>
<dbReference type="Pfam" id="PF02214">
    <property type="entry name" value="BTB_2"/>
    <property type="match status" value="1"/>
</dbReference>
<keyword evidence="3" id="KW-1185">Reference proteome</keyword>
<dbReference type="GO" id="GO:0051260">
    <property type="term" value="P:protein homooligomerization"/>
    <property type="evidence" value="ECO:0007669"/>
    <property type="project" value="InterPro"/>
</dbReference>
<dbReference type="Proteomes" id="UP000828390">
    <property type="component" value="Unassembled WGS sequence"/>
</dbReference>
<dbReference type="EMBL" id="JAIWYP010000004">
    <property type="protein sequence ID" value="KAH3830044.1"/>
    <property type="molecule type" value="Genomic_DNA"/>
</dbReference>
<comment type="caution">
    <text evidence="2">The sequence shown here is derived from an EMBL/GenBank/DDBJ whole genome shotgun (WGS) entry which is preliminary data.</text>
</comment>
<dbReference type="Gene3D" id="3.30.710.10">
    <property type="entry name" value="Potassium Channel Kv1.1, Chain A"/>
    <property type="match status" value="1"/>
</dbReference>
<sequence length="59" mass="6514">MKTIPSIQVEVGGKMFKLSAEKLESGPPSRLKTLCKCPTPEVDRPSYLFKSILALYQTG</sequence>
<gene>
    <name evidence="2" type="ORF">DPMN_103281</name>
</gene>
<dbReference type="InterPro" id="IPR003131">
    <property type="entry name" value="T1-type_BTB"/>
</dbReference>
<name>A0A9D4K0N1_DREPO</name>
<organism evidence="2 3">
    <name type="scientific">Dreissena polymorpha</name>
    <name type="common">Zebra mussel</name>
    <name type="synonym">Mytilus polymorpha</name>
    <dbReference type="NCBI Taxonomy" id="45954"/>
    <lineage>
        <taxon>Eukaryota</taxon>
        <taxon>Metazoa</taxon>
        <taxon>Spiralia</taxon>
        <taxon>Lophotrochozoa</taxon>
        <taxon>Mollusca</taxon>
        <taxon>Bivalvia</taxon>
        <taxon>Autobranchia</taxon>
        <taxon>Heteroconchia</taxon>
        <taxon>Euheterodonta</taxon>
        <taxon>Imparidentia</taxon>
        <taxon>Neoheterodontei</taxon>
        <taxon>Myida</taxon>
        <taxon>Dreissenoidea</taxon>
        <taxon>Dreissenidae</taxon>
        <taxon>Dreissena</taxon>
    </lineage>
</organism>
<feature type="domain" description="Potassium channel tetramerisation-type BTB" evidence="1">
    <location>
        <begin position="7"/>
        <end position="59"/>
    </location>
</feature>
<reference evidence="2" key="1">
    <citation type="journal article" date="2019" name="bioRxiv">
        <title>The Genome of the Zebra Mussel, Dreissena polymorpha: A Resource for Invasive Species Research.</title>
        <authorList>
            <person name="McCartney M.A."/>
            <person name="Auch B."/>
            <person name="Kono T."/>
            <person name="Mallez S."/>
            <person name="Zhang Y."/>
            <person name="Obille A."/>
            <person name="Becker A."/>
            <person name="Abrahante J.E."/>
            <person name="Garbe J."/>
            <person name="Badalamenti J.P."/>
            <person name="Herman A."/>
            <person name="Mangelson H."/>
            <person name="Liachko I."/>
            <person name="Sullivan S."/>
            <person name="Sone E.D."/>
            <person name="Koren S."/>
            <person name="Silverstein K.A.T."/>
            <person name="Beckman K.B."/>
            <person name="Gohl D.M."/>
        </authorList>
    </citation>
    <scope>NUCLEOTIDE SEQUENCE</scope>
    <source>
        <strain evidence="2">Duluth1</strain>
        <tissue evidence="2">Whole animal</tissue>
    </source>
</reference>
<proteinExistence type="predicted"/>
<evidence type="ECO:0000259" key="1">
    <source>
        <dbReference type="Pfam" id="PF02214"/>
    </source>
</evidence>
<protein>
    <recommendedName>
        <fullName evidence="1">Potassium channel tetramerisation-type BTB domain-containing protein</fullName>
    </recommendedName>
</protein>
<dbReference type="SUPFAM" id="SSF54695">
    <property type="entry name" value="POZ domain"/>
    <property type="match status" value="1"/>
</dbReference>